<evidence type="ECO:0000256" key="1">
    <source>
        <dbReference type="SAM" id="MobiDB-lite"/>
    </source>
</evidence>
<evidence type="ECO:0000259" key="2">
    <source>
        <dbReference type="Pfam" id="PF20412"/>
    </source>
</evidence>
<sequence length="1521" mass="169408">MYSEWASLSTQISANSCGAQCFSVLNKFPASAGREVVISVVKQLGTNLGITQNAEPSHLVKDEEVKWCMDVICFGLSLPLQEHETIKDCVNVYCEWLTALHPQPRISVPKPICEDANLYARQIINHFHNLFVPRQGEILPFLYQSKLGSDTIKRQAVLCHRVLRTLQQTAQISQQMDRQTWDTLLLFLLAINEILLAPPTVKDDVGDQLCERVISVLFEVWLLACVRCFPSPSLWKTLQESCAMWRHRVALVDQWNRVNLALTARLLEFSYGPDFTQLKIADEDSQLIPAGMSNDCVAQTWYRFLRMIGNPTALCSPHLISKSSHFVQWALTHEKGAETHQHPCLQMLPQIFLNAIKGISSQVDAFLGLSKTALISLTRSSANAAAPTTPTSGPPSSSSINSLPSIGTEVRTTLSVARPKCNSILHLFGEWLFEAAHIGGDTWLQNRKRQACEASKRPSSMIMENRKGSISLSQPNSLNDPSSLPPTLTIDKYESGRAEAIGTLCKIFCAKKTGEEILPVYLARFYMALQQCLKITESKECDETLASILLHSADLFRLDLDGINVLLPGYIAALEIVLPDKDLKLKTQATAFNRTDLRRSAINILLSIMVLPLHYHNLPIRNLTSDSNEKPLTFIQLKARLMNILMNALQVETDAQNTHMLLGGLLLCVQDAVTFEECELSGNEHLSGPTGQNHEDNLLSSACSERSASLVSGTVSFGGQTPAMSSRDTASAHEYPSLTISDDISVDFTHDFESIASYDNAHALFVRATYLVCHRLISSWKTDLNVSLAALELLSGLARLHIRETDSLVKIVEPSQNLTIISTDALECKRAVKWICDYICYQCSRPPPAHSKDLHSTIVAAFQCTAAWLMQHPYLLQDKDCLQTVLEVVELGISGTKSQSKNGDLPKFKDEKELKPASMRVRDAAENLLTIILEQVGYFPSECGPESISSLLNELALIKHCTHPTGDGSVGVCNTEQAISKFKYFVTENSTILALLEEPLGNDQDPQPTITLLIRGPFGRHAWTMQLRHLPRSKSGIKYHAVNPGRPIPLNDITQRPECEQKNFPEGVDKVQPCVADYSIPTIEQIREQYGASIIGDLEAMLENQSIHEKLAWAESDNSMDSLSHAQECIPPAVCHEFHAARLFLSHFGFLNFEIRNPQNPNESLGAPPQRPLIVLDTTASAFAADLENLDKLSARTHDTVYVFYVKAGQTSASQIIGNMAEDQTYDSHFANMLQTLGWPVQVADHSGWTGFVHNSWSLKNTTESTDRNQSNVSNELSYNGAQHVLYWADVSAEIAFVVPNAWNMRYNSDIDSCSLSSNISDQSTASNVWMRGEDTGPLKSKPRNLSLELDTGSRNKEPIPPTRRKGTVSKPVLLAQAPTKIFLVWLESFEDYLNFPVEDLLAYARTGEELHSMQMPKAADCHVIFVHSLQSGLLRVKLLGPSGRMSFATPLVDGMVLSRRIVGNLVRQTALNISRRRRLDNDNYQPPHVRRRLKVQDIVQKYKMDLTEAELLAHLFHRSI</sequence>
<feature type="region of interest" description="Disordered" evidence="1">
    <location>
        <begin position="1327"/>
        <end position="1366"/>
    </location>
</feature>
<reference evidence="4" key="1">
    <citation type="submission" date="2025-08" db="UniProtKB">
        <authorList>
            <consortium name="RefSeq"/>
        </authorList>
    </citation>
    <scope>IDENTIFICATION</scope>
    <source>
        <strain evidence="4">15112-1751.03</strain>
        <tissue evidence="4">Whole Adult</tissue>
    </source>
</reference>
<feature type="region of interest" description="Disordered" evidence="1">
    <location>
        <begin position="384"/>
        <end position="404"/>
    </location>
</feature>
<evidence type="ECO:0000313" key="3">
    <source>
        <dbReference type="Proteomes" id="UP000515160"/>
    </source>
</evidence>
<dbReference type="InterPro" id="IPR035974">
    <property type="entry name" value="Rap/Ran-GAP_sf"/>
</dbReference>
<evidence type="ECO:0000313" key="4">
    <source>
        <dbReference type="RefSeq" id="XP_051859314.1"/>
    </source>
</evidence>
<dbReference type="InterPro" id="IPR039930">
    <property type="entry name" value="RALGAPB"/>
</dbReference>
<organism evidence="3 4">
    <name type="scientific">Drosophila albomicans</name>
    <name type="common">Fruit fly</name>
    <dbReference type="NCBI Taxonomy" id="7291"/>
    <lineage>
        <taxon>Eukaryota</taxon>
        <taxon>Metazoa</taxon>
        <taxon>Ecdysozoa</taxon>
        <taxon>Arthropoda</taxon>
        <taxon>Hexapoda</taxon>
        <taxon>Insecta</taxon>
        <taxon>Pterygota</taxon>
        <taxon>Neoptera</taxon>
        <taxon>Endopterygota</taxon>
        <taxon>Diptera</taxon>
        <taxon>Brachycera</taxon>
        <taxon>Muscomorpha</taxon>
        <taxon>Ephydroidea</taxon>
        <taxon>Drosophilidae</taxon>
        <taxon>Drosophila</taxon>
    </lineage>
</organism>
<dbReference type="PANTHER" id="PTHR21344:SF1">
    <property type="entry name" value="RAL GTPASE-ACTIVATING PROTEIN SUBUNIT BETA"/>
    <property type="match status" value="1"/>
</dbReference>
<protein>
    <submittedName>
        <fullName evidence="4">Ral GTPase-activating protein subunit beta isoform X10</fullName>
    </submittedName>
</protein>
<dbReference type="SUPFAM" id="SSF111347">
    <property type="entry name" value="Rap/Ran-GAP"/>
    <property type="match status" value="1"/>
</dbReference>
<dbReference type="Pfam" id="PF20412">
    <property type="entry name" value="RALGAPB_N"/>
    <property type="match status" value="1"/>
</dbReference>
<dbReference type="PANTHER" id="PTHR21344">
    <property type="entry name" value="RAL GTPASE-ACTIVATING PROTEIN SUBUNIT BETA"/>
    <property type="match status" value="1"/>
</dbReference>
<dbReference type="GO" id="GO:0005096">
    <property type="term" value="F:GTPase activator activity"/>
    <property type="evidence" value="ECO:0007669"/>
    <property type="project" value="InterPro"/>
</dbReference>
<name>A0A9C6SNR4_DROAB</name>
<dbReference type="Gene3D" id="3.40.50.11210">
    <property type="entry name" value="Rap/Ran-GAP"/>
    <property type="match status" value="1"/>
</dbReference>
<gene>
    <name evidence="4" type="primary">LOC117565497</name>
</gene>
<accession>A0A9C6SNR4</accession>
<keyword evidence="3" id="KW-1185">Reference proteome</keyword>
<dbReference type="RefSeq" id="XP_051859314.1">
    <property type="nucleotide sequence ID" value="XM_052003354.1"/>
</dbReference>
<dbReference type="InterPro" id="IPR046859">
    <property type="entry name" value="RGPA/RALGAPB_N"/>
</dbReference>
<proteinExistence type="predicted"/>
<feature type="domain" description="Ral GTPase-activating protein subunit alpha/beta N-terminal" evidence="2">
    <location>
        <begin position="152"/>
        <end position="273"/>
    </location>
</feature>
<dbReference type="OrthoDB" id="10009983at2759"/>
<dbReference type="Proteomes" id="UP000515160">
    <property type="component" value="Chromosome 2L"/>
</dbReference>
<dbReference type="GO" id="GO:0051056">
    <property type="term" value="P:regulation of small GTPase mediated signal transduction"/>
    <property type="evidence" value="ECO:0007669"/>
    <property type="project" value="InterPro"/>
</dbReference>
<dbReference type="GeneID" id="117565497"/>